<keyword evidence="1" id="KW-1133">Transmembrane helix</keyword>
<keyword evidence="3" id="KW-1185">Reference proteome</keyword>
<evidence type="ECO:0000313" key="2">
    <source>
        <dbReference type="EMBL" id="KAF8474389.1"/>
    </source>
</evidence>
<dbReference type="EMBL" id="WHVB01000017">
    <property type="protein sequence ID" value="KAF8474389.1"/>
    <property type="molecule type" value="Genomic_DNA"/>
</dbReference>
<comment type="caution">
    <text evidence="2">The sequence shown here is derived from an EMBL/GenBank/DDBJ whole genome shotgun (WGS) entry which is preliminary data.</text>
</comment>
<keyword evidence="1" id="KW-0812">Transmembrane</keyword>
<evidence type="ECO:0000313" key="3">
    <source>
        <dbReference type="Proteomes" id="UP000759537"/>
    </source>
</evidence>
<protein>
    <submittedName>
        <fullName evidence="2">Uncharacterized protein</fullName>
    </submittedName>
</protein>
<evidence type="ECO:0000256" key="1">
    <source>
        <dbReference type="SAM" id="Phobius"/>
    </source>
</evidence>
<sequence>MLLYFIIARTTRSTVTCTYPPLVHRSSAKFYIDLHLFSVLSVFSSSIITRSTYHTFVTIFTYFVNSGFLSCRLFAFRVNRGGLTFGVFCVHSHELLTFVLFLSFLAFLALFLSSLNLARACVYELLADRSTNKNWQ</sequence>
<name>A0A9P5JZU9_9AGAM</name>
<gene>
    <name evidence="2" type="ORF">DFH94DRAFT_127734</name>
</gene>
<proteinExistence type="predicted"/>
<dbReference type="Proteomes" id="UP000759537">
    <property type="component" value="Unassembled WGS sequence"/>
</dbReference>
<reference evidence="2" key="2">
    <citation type="journal article" date="2020" name="Nat. Commun.">
        <title>Large-scale genome sequencing of mycorrhizal fungi provides insights into the early evolution of symbiotic traits.</title>
        <authorList>
            <person name="Miyauchi S."/>
            <person name="Kiss E."/>
            <person name="Kuo A."/>
            <person name="Drula E."/>
            <person name="Kohler A."/>
            <person name="Sanchez-Garcia M."/>
            <person name="Morin E."/>
            <person name="Andreopoulos B."/>
            <person name="Barry K.W."/>
            <person name="Bonito G."/>
            <person name="Buee M."/>
            <person name="Carver A."/>
            <person name="Chen C."/>
            <person name="Cichocki N."/>
            <person name="Clum A."/>
            <person name="Culley D."/>
            <person name="Crous P.W."/>
            <person name="Fauchery L."/>
            <person name="Girlanda M."/>
            <person name="Hayes R.D."/>
            <person name="Keri Z."/>
            <person name="LaButti K."/>
            <person name="Lipzen A."/>
            <person name="Lombard V."/>
            <person name="Magnuson J."/>
            <person name="Maillard F."/>
            <person name="Murat C."/>
            <person name="Nolan M."/>
            <person name="Ohm R.A."/>
            <person name="Pangilinan J."/>
            <person name="Pereira M.F."/>
            <person name="Perotto S."/>
            <person name="Peter M."/>
            <person name="Pfister S."/>
            <person name="Riley R."/>
            <person name="Sitrit Y."/>
            <person name="Stielow J.B."/>
            <person name="Szollosi G."/>
            <person name="Zifcakova L."/>
            <person name="Stursova M."/>
            <person name="Spatafora J.W."/>
            <person name="Tedersoo L."/>
            <person name="Vaario L.M."/>
            <person name="Yamada A."/>
            <person name="Yan M."/>
            <person name="Wang P."/>
            <person name="Xu J."/>
            <person name="Bruns T."/>
            <person name="Baldrian P."/>
            <person name="Vilgalys R."/>
            <person name="Dunand C."/>
            <person name="Henrissat B."/>
            <person name="Grigoriev I.V."/>
            <person name="Hibbett D."/>
            <person name="Nagy L.G."/>
            <person name="Martin F.M."/>
        </authorList>
    </citation>
    <scope>NUCLEOTIDE SEQUENCE</scope>
    <source>
        <strain evidence="2">Prilba</strain>
    </source>
</reference>
<organism evidence="2 3">
    <name type="scientific">Russula ochroleuca</name>
    <dbReference type="NCBI Taxonomy" id="152965"/>
    <lineage>
        <taxon>Eukaryota</taxon>
        <taxon>Fungi</taxon>
        <taxon>Dikarya</taxon>
        <taxon>Basidiomycota</taxon>
        <taxon>Agaricomycotina</taxon>
        <taxon>Agaricomycetes</taxon>
        <taxon>Russulales</taxon>
        <taxon>Russulaceae</taxon>
        <taxon>Russula</taxon>
    </lineage>
</organism>
<accession>A0A9P5JZU9</accession>
<reference evidence="2" key="1">
    <citation type="submission" date="2019-10" db="EMBL/GenBank/DDBJ databases">
        <authorList>
            <consortium name="DOE Joint Genome Institute"/>
            <person name="Kuo A."/>
            <person name="Miyauchi S."/>
            <person name="Kiss E."/>
            <person name="Drula E."/>
            <person name="Kohler A."/>
            <person name="Sanchez-Garcia M."/>
            <person name="Andreopoulos B."/>
            <person name="Barry K.W."/>
            <person name="Bonito G."/>
            <person name="Buee M."/>
            <person name="Carver A."/>
            <person name="Chen C."/>
            <person name="Cichocki N."/>
            <person name="Clum A."/>
            <person name="Culley D."/>
            <person name="Crous P.W."/>
            <person name="Fauchery L."/>
            <person name="Girlanda M."/>
            <person name="Hayes R."/>
            <person name="Keri Z."/>
            <person name="LaButti K."/>
            <person name="Lipzen A."/>
            <person name="Lombard V."/>
            <person name="Magnuson J."/>
            <person name="Maillard F."/>
            <person name="Morin E."/>
            <person name="Murat C."/>
            <person name="Nolan M."/>
            <person name="Ohm R."/>
            <person name="Pangilinan J."/>
            <person name="Pereira M."/>
            <person name="Perotto S."/>
            <person name="Peter M."/>
            <person name="Riley R."/>
            <person name="Sitrit Y."/>
            <person name="Stielow B."/>
            <person name="Szollosi G."/>
            <person name="Zifcakova L."/>
            <person name="Stursova M."/>
            <person name="Spatafora J.W."/>
            <person name="Tedersoo L."/>
            <person name="Vaario L.-M."/>
            <person name="Yamada A."/>
            <person name="Yan M."/>
            <person name="Wang P."/>
            <person name="Xu J."/>
            <person name="Bruns T."/>
            <person name="Baldrian P."/>
            <person name="Vilgalys R."/>
            <person name="Henrissat B."/>
            <person name="Grigoriev I.V."/>
            <person name="Hibbett D."/>
            <person name="Nagy L.G."/>
            <person name="Martin F.M."/>
        </authorList>
    </citation>
    <scope>NUCLEOTIDE SEQUENCE</scope>
    <source>
        <strain evidence="2">Prilba</strain>
    </source>
</reference>
<dbReference type="AlphaFoldDB" id="A0A9P5JZU9"/>
<feature type="transmembrane region" description="Helical" evidence="1">
    <location>
        <begin position="56"/>
        <end position="75"/>
    </location>
</feature>
<feature type="transmembrane region" description="Helical" evidence="1">
    <location>
        <begin position="95"/>
        <end position="115"/>
    </location>
</feature>
<keyword evidence="1" id="KW-0472">Membrane</keyword>